<evidence type="ECO:0000256" key="9">
    <source>
        <dbReference type="ARBA" id="ARBA00023201"/>
    </source>
</evidence>
<dbReference type="Gene3D" id="2.60.470.10">
    <property type="entry name" value="Acid-sensing ion channels like domains"/>
    <property type="match status" value="1"/>
</dbReference>
<evidence type="ECO:0000256" key="10">
    <source>
        <dbReference type="ARBA" id="ARBA00023303"/>
    </source>
</evidence>
<feature type="transmembrane region" description="Helical" evidence="12">
    <location>
        <begin position="34"/>
        <end position="52"/>
    </location>
</feature>
<dbReference type="PRINTS" id="PR01078">
    <property type="entry name" value="AMINACHANNEL"/>
</dbReference>
<keyword evidence="7 11" id="KW-0406">Ion transport</keyword>
<sequence length="220" mass="24995">MSETFRAKLRDFAGYTSIHGFGRIADSVFILRKVFWICALSASFGMCVFQVYRLSLQFISEGVNTKVSVTFKELEFPAVTFCNLNPLKLSDVLQKPELVQILNETDNAFDIGINYPYPKTSLPYAIPYDTGASPLHTAKEVFRLRMGSYSNDEIFNMSIPMQDFILSCRYQGVACEPTEITQIRDEDYGMCYMFKPKVPIAKLAGPSMGMYLLVLCDLQW</sequence>
<dbReference type="AlphaFoldDB" id="A0A8B6GRY6"/>
<dbReference type="PANTHER" id="PTHR11690:SF248">
    <property type="entry name" value="PICKPOCKET 17, ISOFORM A"/>
    <property type="match status" value="1"/>
</dbReference>
<keyword evidence="14" id="KW-1185">Reference proteome</keyword>
<keyword evidence="4 11" id="KW-0812">Transmembrane</keyword>
<dbReference type="OrthoDB" id="6110812at2759"/>
<proteinExistence type="inferred from homology"/>
<keyword evidence="2 11" id="KW-0813">Transport</keyword>
<dbReference type="PANTHER" id="PTHR11690">
    <property type="entry name" value="AMILORIDE-SENSITIVE SODIUM CHANNEL-RELATED"/>
    <property type="match status" value="1"/>
</dbReference>
<evidence type="ECO:0000256" key="6">
    <source>
        <dbReference type="ARBA" id="ARBA00023053"/>
    </source>
</evidence>
<dbReference type="GO" id="GO:0015280">
    <property type="term" value="F:ligand-gated sodium channel activity"/>
    <property type="evidence" value="ECO:0007669"/>
    <property type="project" value="TreeGrafter"/>
</dbReference>
<comment type="subcellular location">
    <subcellularLocation>
        <location evidence="1">Membrane</location>
        <topology evidence="1">Multi-pass membrane protein</topology>
    </subcellularLocation>
</comment>
<evidence type="ECO:0000256" key="5">
    <source>
        <dbReference type="ARBA" id="ARBA00022989"/>
    </source>
</evidence>
<keyword evidence="8 12" id="KW-0472">Membrane</keyword>
<evidence type="ECO:0000256" key="7">
    <source>
        <dbReference type="ARBA" id="ARBA00023065"/>
    </source>
</evidence>
<evidence type="ECO:0000256" key="3">
    <source>
        <dbReference type="ARBA" id="ARBA00022461"/>
    </source>
</evidence>
<name>A0A8B6GRY6_MYTGA</name>
<evidence type="ECO:0000256" key="2">
    <source>
        <dbReference type="ARBA" id="ARBA00022448"/>
    </source>
</evidence>
<accession>A0A8B6GRY6</accession>
<evidence type="ECO:0000256" key="8">
    <source>
        <dbReference type="ARBA" id="ARBA00023136"/>
    </source>
</evidence>
<evidence type="ECO:0000256" key="11">
    <source>
        <dbReference type="RuleBase" id="RU000679"/>
    </source>
</evidence>
<keyword evidence="3 11" id="KW-0894">Sodium channel</keyword>
<evidence type="ECO:0000313" key="14">
    <source>
        <dbReference type="Proteomes" id="UP000596742"/>
    </source>
</evidence>
<gene>
    <name evidence="13" type="ORF">MGAL_10B087545</name>
</gene>
<evidence type="ECO:0000256" key="1">
    <source>
        <dbReference type="ARBA" id="ARBA00004141"/>
    </source>
</evidence>
<organism evidence="13 14">
    <name type="scientific">Mytilus galloprovincialis</name>
    <name type="common">Mediterranean mussel</name>
    <dbReference type="NCBI Taxonomy" id="29158"/>
    <lineage>
        <taxon>Eukaryota</taxon>
        <taxon>Metazoa</taxon>
        <taxon>Spiralia</taxon>
        <taxon>Lophotrochozoa</taxon>
        <taxon>Mollusca</taxon>
        <taxon>Bivalvia</taxon>
        <taxon>Autobranchia</taxon>
        <taxon>Pteriomorphia</taxon>
        <taxon>Mytilida</taxon>
        <taxon>Mytiloidea</taxon>
        <taxon>Mytilidae</taxon>
        <taxon>Mytilinae</taxon>
        <taxon>Mytilus</taxon>
    </lineage>
</organism>
<feature type="non-terminal residue" evidence="13">
    <location>
        <position position="220"/>
    </location>
</feature>
<protein>
    <submittedName>
        <fullName evidence="13">Uncharacterized protein</fullName>
    </submittedName>
</protein>
<dbReference type="InterPro" id="IPR001873">
    <property type="entry name" value="ENaC"/>
</dbReference>
<comment type="caution">
    <text evidence="13">The sequence shown here is derived from an EMBL/GenBank/DDBJ whole genome shotgun (WGS) entry which is preliminary data.</text>
</comment>
<dbReference type="Pfam" id="PF00858">
    <property type="entry name" value="ASC"/>
    <property type="match status" value="1"/>
</dbReference>
<keyword evidence="9 11" id="KW-0739">Sodium transport</keyword>
<dbReference type="Proteomes" id="UP000596742">
    <property type="component" value="Unassembled WGS sequence"/>
</dbReference>
<dbReference type="GO" id="GO:0005886">
    <property type="term" value="C:plasma membrane"/>
    <property type="evidence" value="ECO:0007669"/>
    <property type="project" value="TreeGrafter"/>
</dbReference>
<keyword evidence="6" id="KW-0915">Sodium</keyword>
<dbReference type="EMBL" id="UYJE01008928">
    <property type="protein sequence ID" value="VDI68617.1"/>
    <property type="molecule type" value="Genomic_DNA"/>
</dbReference>
<keyword evidence="10 11" id="KW-0407">Ion channel</keyword>
<evidence type="ECO:0000256" key="12">
    <source>
        <dbReference type="SAM" id="Phobius"/>
    </source>
</evidence>
<comment type="similarity">
    <text evidence="11">Belongs to the amiloride-sensitive sodium channel (TC 1.A.6) family.</text>
</comment>
<evidence type="ECO:0000313" key="13">
    <source>
        <dbReference type="EMBL" id="VDI68617.1"/>
    </source>
</evidence>
<evidence type="ECO:0000256" key="4">
    <source>
        <dbReference type="ARBA" id="ARBA00022692"/>
    </source>
</evidence>
<reference evidence="13" key="1">
    <citation type="submission" date="2018-11" db="EMBL/GenBank/DDBJ databases">
        <authorList>
            <person name="Alioto T."/>
            <person name="Alioto T."/>
        </authorList>
    </citation>
    <scope>NUCLEOTIDE SEQUENCE</scope>
</reference>
<keyword evidence="5 12" id="KW-1133">Transmembrane helix</keyword>